<evidence type="ECO:0000313" key="1">
    <source>
        <dbReference type="EMBL" id="TFE86882.1"/>
    </source>
</evidence>
<dbReference type="RefSeq" id="WP_134753640.1">
    <property type="nucleotide sequence ID" value="NZ_MYFO02000015.1"/>
</dbReference>
<dbReference type="AlphaFoldDB" id="A0A4Y8Q0M0"/>
<proteinExistence type="predicted"/>
<dbReference type="Proteomes" id="UP000298246">
    <property type="component" value="Unassembled WGS sequence"/>
</dbReference>
<organism evidence="1 2">
    <name type="scientific">Paenibacillus athensensis</name>
    <dbReference type="NCBI Taxonomy" id="1967502"/>
    <lineage>
        <taxon>Bacteria</taxon>
        <taxon>Bacillati</taxon>
        <taxon>Bacillota</taxon>
        <taxon>Bacilli</taxon>
        <taxon>Bacillales</taxon>
        <taxon>Paenibacillaceae</taxon>
        <taxon>Paenibacillus</taxon>
    </lineage>
</organism>
<keyword evidence="2" id="KW-1185">Reference proteome</keyword>
<evidence type="ECO:0000313" key="2">
    <source>
        <dbReference type="Proteomes" id="UP000298246"/>
    </source>
</evidence>
<name>A0A4Y8Q0M0_9BACL</name>
<protein>
    <recommendedName>
        <fullName evidence="3">F0F1-type ATP synthase</fullName>
    </recommendedName>
</protein>
<dbReference type="OrthoDB" id="1985886at2"/>
<reference evidence="1 2" key="1">
    <citation type="submission" date="2017-03" db="EMBL/GenBank/DDBJ databases">
        <title>Isolation of Levoglucosan Utilizing Bacteria.</title>
        <authorList>
            <person name="Arya A.S."/>
        </authorList>
    </citation>
    <scope>NUCLEOTIDE SEQUENCE [LARGE SCALE GENOMIC DNA]</scope>
    <source>
        <strain evidence="1 2">MEC069</strain>
    </source>
</reference>
<dbReference type="EMBL" id="MYFO01000016">
    <property type="protein sequence ID" value="TFE86882.1"/>
    <property type="molecule type" value="Genomic_DNA"/>
</dbReference>
<sequence>MKWIEWALVGAMIFLPFATVNQLETDMQRKTLLTELRYNTALDTAVDDAARMLVVSNDQGREAQYESAKRIALNKDEAIAAFYQTLYANFGVADDPVSQGVLSRYIPAVVVIGYDGFYVYAEDEWTGADGHVERKAVWGAKKPYAYADSAGNSLSFTLDDFVLAYDASSRSWCEGLRMDVQQQTNIPLLRDAELFEQTRRTTIIRAIEDELAYRINQHNESVARNGVAYTLTLPTISQEEWNNTVDDVGVLAFLQGIPMGGKLYNSYALGGSRVLKKPEIVGVRKNGMKVYYRSTCGFGYPVEETFSSERAAAKQGYLPFACPPS</sequence>
<comment type="caution">
    <text evidence="1">The sequence shown here is derived from an EMBL/GenBank/DDBJ whole genome shotgun (WGS) entry which is preliminary data.</text>
</comment>
<accession>A0A4Y8Q0M0</accession>
<evidence type="ECO:0008006" key="3">
    <source>
        <dbReference type="Google" id="ProtNLM"/>
    </source>
</evidence>
<gene>
    <name evidence="1" type="ORF">B5M42_13410</name>
</gene>